<dbReference type="EMBL" id="LLZZ01000180">
    <property type="protein sequence ID" value="KTA95821.1"/>
    <property type="molecule type" value="Genomic_DNA"/>
</dbReference>
<organism evidence="12 14">
    <name type="scientific">Candida glabrata</name>
    <name type="common">Yeast</name>
    <name type="synonym">Torulopsis glabrata</name>
    <dbReference type="NCBI Taxonomy" id="5478"/>
    <lineage>
        <taxon>Eukaryota</taxon>
        <taxon>Fungi</taxon>
        <taxon>Dikarya</taxon>
        <taxon>Ascomycota</taxon>
        <taxon>Saccharomycotina</taxon>
        <taxon>Saccharomycetes</taxon>
        <taxon>Saccharomycetales</taxon>
        <taxon>Saccharomycetaceae</taxon>
        <taxon>Nakaseomyces</taxon>
    </lineage>
</organism>
<keyword evidence="7 11" id="KW-0256">Endoplasmic reticulum</keyword>
<dbReference type="SMART" id="SM00780">
    <property type="entry name" value="PIG-X"/>
    <property type="match status" value="1"/>
</dbReference>
<evidence type="ECO:0000256" key="7">
    <source>
        <dbReference type="ARBA" id="ARBA00022824"/>
    </source>
</evidence>
<dbReference type="VEuPathDB" id="FungiDB:GVI51_B00341"/>
<sequence>MESVRHRIALLFANEADIQDVETVEDGVIVSPNSNITIQDRWTYAIDYELDSIRRISWRNPSSTRQFSVIESRLAPGFNIYSNDKEARLNLFGIQPVYSPMYKSLHSETWKNINEILPGGKNLNIPWNPELCDYDILITANTVQVFSYCSLVEKKKFVKDAGKVEIGLFHVDTEDEEDINLSGLRCTWEDTSNNIGKCEKTTLFYKPFHLYVDDSSDIAPITIENTNGLHPKMKIDLSGIKKDKDCRHFVFSQLPSEIFVDKFQSPGSIVFGLDDLELPDYKVNSLSWGSESIVTLKEGQINEITYFSRYLEPKERASNKTVGFEPILFKACQVGKEEDLSNPFYSRSLGYEAYFSENTKFYHINSTSVHVNIPYPNKNDIGNIEYTTFGIVVLAICYLIYKLLRPSRKLSTVKRD</sequence>
<dbReference type="PANTHER" id="PTHR28533">
    <property type="entry name" value="PROTEIN PBN1"/>
    <property type="match status" value="1"/>
</dbReference>
<dbReference type="InterPro" id="IPR042322">
    <property type="entry name" value="Pbn1"/>
</dbReference>
<gene>
    <name evidence="12" type="ORF">AO440_000194</name>
    <name evidence="13" type="ORF">AO440_005746</name>
</gene>
<feature type="transmembrane region" description="Helical" evidence="11">
    <location>
        <begin position="386"/>
        <end position="404"/>
    </location>
</feature>
<evidence type="ECO:0000256" key="11">
    <source>
        <dbReference type="RuleBase" id="RU366056"/>
    </source>
</evidence>
<keyword evidence="9 11" id="KW-0472">Membrane</keyword>
<evidence type="ECO:0000256" key="2">
    <source>
        <dbReference type="ARBA" id="ARBA00004687"/>
    </source>
</evidence>
<evidence type="ECO:0000256" key="5">
    <source>
        <dbReference type="ARBA" id="ARBA00022502"/>
    </source>
</evidence>
<evidence type="ECO:0000256" key="3">
    <source>
        <dbReference type="ARBA" id="ARBA00010345"/>
    </source>
</evidence>
<dbReference type="GO" id="GO:1990529">
    <property type="term" value="C:glycosylphosphatidylinositol-mannosyltransferase I complex"/>
    <property type="evidence" value="ECO:0007669"/>
    <property type="project" value="EnsemblFungi"/>
</dbReference>
<dbReference type="UniPathway" id="UPA00196"/>
<keyword evidence="5 11" id="KW-0337">GPI-anchor biosynthesis</keyword>
<comment type="similarity">
    <text evidence="3 11">Belongs to the PIGX family.</text>
</comment>
<dbReference type="VEuPathDB" id="FungiDB:CAGL0B00506g"/>
<keyword evidence="10" id="KW-0325">Glycoprotein</keyword>
<proteinExistence type="inferred from homology"/>
<dbReference type="GO" id="GO:0005789">
    <property type="term" value="C:endoplasmic reticulum membrane"/>
    <property type="evidence" value="ECO:0007669"/>
    <property type="project" value="UniProtKB-SubCell"/>
</dbReference>
<comment type="pathway">
    <text evidence="2 11">Glycolipid biosynthesis; glycosylphosphatidylinositol-anchor biosynthesis.</text>
</comment>
<dbReference type="AlphaFoldDB" id="A0A0W0DWZ7"/>
<evidence type="ECO:0000256" key="4">
    <source>
        <dbReference type="ARBA" id="ARBA00020410"/>
    </source>
</evidence>
<reference evidence="12 14" key="1">
    <citation type="submission" date="2015-10" db="EMBL/GenBank/DDBJ databases">
        <title>Draft genomes sequences of Candida glabrata isolates 1A, 1B, 2A, 2B, 3A and 3B.</title>
        <authorList>
            <person name="Haavelsrud O.E."/>
            <person name="Gaustad P."/>
        </authorList>
    </citation>
    <scope>NUCLEOTIDE SEQUENCE [LARGE SCALE GENOMIC DNA]</scope>
    <source>
        <strain evidence="12">910700640</strain>
    </source>
</reference>
<evidence type="ECO:0000313" key="12">
    <source>
        <dbReference type="EMBL" id="KTA95821.1"/>
    </source>
</evidence>
<protein>
    <recommendedName>
        <fullName evidence="4 11">Protein PBN1</fullName>
    </recommendedName>
</protein>
<evidence type="ECO:0000313" key="13">
    <source>
        <dbReference type="EMBL" id="KTB13649.1"/>
    </source>
</evidence>
<dbReference type="GO" id="GO:0006506">
    <property type="term" value="P:GPI anchor biosynthetic process"/>
    <property type="evidence" value="ECO:0007669"/>
    <property type="project" value="UniProtKB-UniPathway"/>
</dbReference>
<dbReference type="GO" id="GO:0000030">
    <property type="term" value="F:mannosyltransferase activity"/>
    <property type="evidence" value="ECO:0007669"/>
    <property type="project" value="EnsemblFungi"/>
</dbReference>
<keyword evidence="6 11" id="KW-0812">Transmembrane</keyword>
<dbReference type="VEuPathDB" id="FungiDB:B1J91_B00506g"/>
<evidence type="ECO:0000256" key="10">
    <source>
        <dbReference type="ARBA" id="ARBA00023180"/>
    </source>
</evidence>
<evidence type="ECO:0000256" key="8">
    <source>
        <dbReference type="ARBA" id="ARBA00022989"/>
    </source>
</evidence>
<comment type="caution">
    <text evidence="12">The sequence shown here is derived from an EMBL/GenBank/DDBJ whole genome shotgun (WGS) entry which is preliminary data.</text>
</comment>
<comment type="function">
    <text evidence="11">Required for proper folding and/or the stability of a subset of proteins in the endoplasmic reticulum. Component of glycosylphosphatidylinositol-mannosyltransferase 1 which transfers the first of the 4 mannoses in the GPI-anchor precursors during GPI-anchor biosynthesis. Probably acts by stabilizing the mannosyltransferase GPI14.</text>
</comment>
<evidence type="ECO:0000256" key="9">
    <source>
        <dbReference type="ARBA" id="ARBA00023136"/>
    </source>
</evidence>
<dbReference type="InterPro" id="IPR013233">
    <property type="entry name" value="PIG-X/PBN1"/>
</dbReference>
<evidence type="ECO:0000256" key="1">
    <source>
        <dbReference type="ARBA" id="ARBA00004643"/>
    </source>
</evidence>
<evidence type="ECO:0000313" key="14">
    <source>
        <dbReference type="Proteomes" id="UP000054886"/>
    </source>
</evidence>
<accession>A0A0W0DWZ7</accession>
<dbReference type="EMBL" id="LLZZ01000007">
    <property type="protein sequence ID" value="KTB13649.1"/>
    <property type="molecule type" value="Genomic_DNA"/>
</dbReference>
<dbReference type="PANTHER" id="PTHR28533:SF1">
    <property type="entry name" value="PROTEIN PBN1"/>
    <property type="match status" value="1"/>
</dbReference>
<dbReference type="GO" id="GO:0016485">
    <property type="term" value="P:protein processing"/>
    <property type="evidence" value="ECO:0007669"/>
    <property type="project" value="EnsemblFungi"/>
</dbReference>
<dbReference type="Proteomes" id="UP000054886">
    <property type="component" value="Unassembled WGS sequence"/>
</dbReference>
<evidence type="ECO:0000256" key="6">
    <source>
        <dbReference type="ARBA" id="ARBA00022692"/>
    </source>
</evidence>
<dbReference type="VEuPathDB" id="FungiDB:GWK60_B00341"/>
<keyword evidence="8 11" id="KW-1133">Transmembrane helix</keyword>
<dbReference type="Pfam" id="PF08320">
    <property type="entry name" value="PIG-X"/>
    <property type="match status" value="1"/>
</dbReference>
<name>A0A0W0DWZ7_CANGB</name>
<dbReference type="GO" id="GO:0036503">
    <property type="term" value="P:ERAD pathway"/>
    <property type="evidence" value="ECO:0007669"/>
    <property type="project" value="EnsemblFungi"/>
</dbReference>
<comment type="subcellular location">
    <subcellularLocation>
        <location evidence="11">Endoplasmic reticulum membrane</location>
        <topology evidence="11">Single-pass membrane protein</topology>
    </subcellularLocation>
    <subcellularLocation>
        <location evidence="1">Endoplasmic reticulum membrane</location>
        <topology evidence="1">Single-pass type III membrane protein</topology>
    </subcellularLocation>
</comment>